<dbReference type="OrthoDB" id="9796965at2"/>
<dbReference type="RefSeq" id="WP_007062088.1">
    <property type="nucleotide sequence ID" value="NZ_ACVI01000057.1"/>
</dbReference>
<dbReference type="PATRIC" id="fig|536227.13.peg.343"/>
<protein>
    <submittedName>
        <fullName evidence="3">Nitrogen-fixing NifU domain protein</fullName>
    </submittedName>
</protein>
<name>C6PWN6_9CLOT</name>
<dbReference type="InterPro" id="IPR001075">
    <property type="entry name" value="NIF_FeS_clus_asmbl_NifU_C"/>
</dbReference>
<proteinExistence type="predicted"/>
<dbReference type="EMBL" id="ACVI01000057">
    <property type="protein sequence ID" value="EET86324.1"/>
    <property type="molecule type" value="Genomic_DNA"/>
</dbReference>
<dbReference type="STRING" id="536227.Ccar_01585"/>
<dbReference type="SUPFAM" id="SSF117916">
    <property type="entry name" value="Fe-S cluster assembly (FSCA) domain-like"/>
    <property type="match status" value="1"/>
</dbReference>
<dbReference type="GO" id="GO:0005506">
    <property type="term" value="F:iron ion binding"/>
    <property type="evidence" value="ECO:0007669"/>
    <property type="project" value="InterPro"/>
</dbReference>
<sequence>MIEEKIQKVIEEKVKPYLREHNGDIKFLEIENGIVKVKLLGQCSGCVSAKYTVENIVEAAMKEEIPEVERVELISCISEETLDMARRILNKNKFER</sequence>
<reference evidence="3 4" key="1">
    <citation type="submission" date="2009-06" db="EMBL/GenBank/DDBJ databases">
        <title>The draft genome of Clostridium carboxidivorans P7.</title>
        <authorList>
            <consortium name="US DOE Joint Genome Institute (JGI-PGF)"/>
            <person name="Lucas S."/>
            <person name="Copeland A."/>
            <person name="Lapidus A."/>
            <person name="Glavina del Rio T."/>
            <person name="Tice H."/>
            <person name="Bruce D."/>
            <person name="Goodwin L."/>
            <person name="Pitluck S."/>
            <person name="Larimer F."/>
            <person name="Land M.L."/>
            <person name="Hauser L."/>
            <person name="Hemme C.L."/>
        </authorList>
    </citation>
    <scope>NUCLEOTIDE SEQUENCE [LARGE SCALE GENOMIC DNA]</scope>
    <source>
        <strain evidence="3 4">P7</strain>
    </source>
</reference>
<evidence type="ECO:0000313" key="3">
    <source>
        <dbReference type="EMBL" id="EET86324.1"/>
    </source>
</evidence>
<dbReference type="AlphaFoldDB" id="C6PWN6"/>
<keyword evidence="4" id="KW-1185">Reference proteome</keyword>
<dbReference type="KEGG" id="cck:Ccar_01585"/>
<dbReference type="Proteomes" id="UP000004198">
    <property type="component" value="Unassembled WGS sequence"/>
</dbReference>
<evidence type="ECO:0000313" key="4">
    <source>
        <dbReference type="Proteomes" id="UP000004198"/>
    </source>
</evidence>
<accession>C6PWN6</accession>
<dbReference type="eggNOG" id="COG0694">
    <property type="taxonomic scope" value="Bacteria"/>
</dbReference>
<gene>
    <name evidence="3" type="ORF">CcarbDRAFT_3203</name>
</gene>
<feature type="domain" description="NIF system FeS cluster assembly NifU C-terminal" evidence="2">
    <location>
        <begin position="6"/>
        <end position="72"/>
    </location>
</feature>
<comment type="function">
    <text evidence="1">May be involved in the formation or repair of [Fe-S] clusters present in iron-sulfur proteins.</text>
</comment>
<dbReference type="PANTHER" id="PTHR11178">
    <property type="entry name" value="IRON-SULFUR CLUSTER SCAFFOLD PROTEIN NFU-RELATED"/>
    <property type="match status" value="1"/>
</dbReference>
<organism evidence="3 4">
    <name type="scientific">Clostridium carboxidivorans P7</name>
    <dbReference type="NCBI Taxonomy" id="536227"/>
    <lineage>
        <taxon>Bacteria</taxon>
        <taxon>Bacillati</taxon>
        <taxon>Bacillota</taxon>
        <taxon>Clostridia</taxon>
        <taxon>Eubacteriales</taxon>
        <taxon>Clostridiaceae</taxon>
        <taxon>Clostridium</taxon>
    </lineage>
</organism>
<dbReference type="InterPro" id="IPR034904">
    <property type="entry name" value="FSCA_dom_sf"/>
</dbReference>
<dbReference type="Gene3D" id="3.30.300.130">
    <property type="entry name" value="Fe-S cluster assembly (FSCA)"/>
    <property type="match status" value="1"/>
</dbReference>
<evidence type="ECO:0000256" key="1">
    <source>
        <dbReference type="ARBA" id="ARBA00049958"/>
    </source>
</evidence>
<dbReference type="GO" id="GO:0051536">
    <property type="term" value="F:iron-sulfur cluster binding"/>
    <property type="evidence" value="ECO:0007669"/>
    <property type="project" value="InterPro"/>
</dbReference>
<dbReference type="Pfam" id="PF01106">
    <property type="entry name" value="NifU"/>
    <property type="match status" value="1"/>
</dbReference>
<dbReference type="GO" id="GO:0016226">
    <property type="term" value="P:iron-sulfur cluster assembly"/>
    <property type="evidence" value="ECO:0007669"/>
    <property type="project" value="InterPro"/>
</dbReference>
<comment type="caution">
    <text evidence="3">The sequence shown here is derived from an EMBL/GenBank/DDBJ whole genome shotgun (WGS) entry which is preliminary data.</text>
</comment>
<evidence type="ECO:0000259" key="2">
    <source>
        <dbReference type="Pfam" id="PF01106"/>
    </source>
</evidence>